<dbReference type="InterPro" id="IPR028614">
    <property type="entry name" value="GDP_fucose/colitose_synth"/>
</dbReference>
<evidence type="ECO:0000256" key="3">
    <source>
        <dbReference type="ARBA" id="ARBA00023002"/>
    </source>
</evidence>
<evidence type="ECO:0000256" key="5">
    <source>
        <dbReference type="HAMAP-Rule" id="MF_00956"/>
    </source>
</evidence>
<feature type="active site" description="Proton donor/acceptor" evidence="5">
    <location>
        <position position="139"/>
    </location>
</feature>
<dbReference type="PANTHER" id="PTHR43238">
    <property type="entry name" value="GDP-L-FUCOSE SYNTHASE"/>
    <property type="match status" value="1"/>
</dbReference>
<keyword evidence="8" id="KW-1185">Reference proteome</keyword>
<feature type="binding site" evidence="5">
    <location>
        <position position="190"/>
    </location>
    <ligand>
        <name>substrate</name>
    </ligand>
</feature>
<feature type="binding site" evidence="5">
    <location>
        <begin position="13"/>
        <end position="19"/>
    </location>
    <ligand>
        <name>NADP(+)</name>
        <dbReference type="ChEBI" id="CHEBI:58349"/>
    </ligand>
</feature>
<feature type="binding site" evidence="5">
    <location>
        <position position="182"/>
    </location>
    <ligand>
        <name>NADP(+)</name>
        <dbReference type="ChEBI" id="CHEBI:58349"/>
    </ligand>
</feature>
<evidence type="ECO:0000259" key="6">
    <source>
        <dbReference type="Pfam" id="PF01370"/>
    </source>
</evidence>
<dbReference type="UniPathway" id="UPA00128">
    <property type="reaction ID" value="UER00191"/>
</dbReference>
<dbReference type="OrthoDB" id="9803061at2"/>
<gene>
    <name evidence="5 7" type="primary">fcl</name>
    <name evidence="7" type="ORF">CFX0092_A0084</name>
</gene>
<reference evidence="7" key="1">
    <citation type="submission" date="2016-01" db="EMBL/GenBank/DDBJ databases">
        <authorList>
            <person name="Mcilroy J.S."/>
            <person name="Karst M S."/>
            <person name="Albertsen M."/>
        </authorList>
    </citation>
    <scope>NUCLEOTIDE SEQUENCE</scope>
    <source>
        <strain evidence="7">Cfx-K</strain>
    </source>
</reference>
<feature type="site" description="Important for catalytic activity" evidence="5">
    <location>
        <position position="112"/>
    </location>
</feature>
<dbReference type="PANTHER" id="PTHR43238:SF1">
    <property type="entry name" value="GDP-L-FUCOSE SYNTHASE"/>
    <property type="match status" value="1"/>
</dbReference>
<feature type="binding site" evidence="5">
    <location>
        <position position="143"/>
    </location>
    <ligand>
        <name>NADP(+)</name>
        <dbReference type="ChEBI" id="CHEBI:58349"/>
    </ligand>
</feature>
<comment type="pathway">
    <text evidence="5">Nucleotide-sugar biosynthesis; GDP-L-fucose biosynthesis via de novo pathway; GDP-L-fucose from GDP-alpha-D-mannose: step 2/2.</text>
</comment>
<feature type="binding site" evidence="5">
    <location>
        <position position="212"/>
    </location>
    <ligand>
        <name>substrate</name>
    </ligand>
</feature>
<evidence type="ECO:0000256" key="4">
    <source>
        <dbReference type="ARBA" id="ARBA00023235"/>
    </source>
</evidence>
<comment type="caution">
    <text evidence="5">Lacks conserved residue(s) required for the propagation of feature annotation.</text>
</comment>
<organism evidence="7 8">
    <name type="scientific">Candidatus Promineifilum breve</name>
    <dbReference type="NCBI Taxonomy" id="1806508"/>
    <lineage>
        <taxon>Bacteria</taxon>
        <taxon>Bacillati</taxon>
        <taxon>Chloroflexota</taxon>
        <taxon>Ardenticatenia</taxon>
        <taxon>Candidatus Promineifilales</taxon>
        <taxon>Candidatus Promineifilaceae</taxon>
        <taxon>Candidatus Promineifilum</taxon>
    </lineage>
</organism>
<evidence type="ECO:0000256" key="1">
    <source>
        <dbReference type="ARBA" id="ARBA00005959"/>
    </source>
</evidence>
<comment type="function">
    <text evidence="5">Catalyzes the two-step NADP-dependent conversion of GDP-4-dehydro-6-deoxy-D-mannose to GDP-fucose, involving an epimerase and a reductase reaction.</text>
</comment>
<dbReference type="InterPro" id="IPR001509">
    <property type="entry name" value="Epimerase_deHydtase"/>
</dbReference>
<name>A0A160T0L2_9CHLR</name>
<dbReference type="EC" id="1.1.1.271" evidence="5"/>
<dbReference type="RefSeq" id="WP_095041633.1">
    <property type="nucleotide sequence ID" value="NZ_LN890655.1"/>
</dbReference>
<keyword evidence="3 5" id="KW-0560">Oxidoreductase</keyword>
<feature type="binding site" evidence="5">
    <location>
        <begin position="166"/>
        <end position="169"/>
    </location>
    <ligand>
        <name>NADP(+)</name>
        <dbReference type="ChEBI" id="CHEBI:58349"/>
    </ligand>
</feature>
<evidence type="ECO:0000313" key="7">
    <source>
        <dbReference type="EMBL" id="CUS01965.2"/>
    </source>
</evidence>
<evidence type="ECO:0000256" key="2">
    <source>
        <dbReference type="ARBA" id="ARBA00022857"/>
    </source>
</evidence>
<dbReference type="GO" id="GO:0070401">
    <property type="term" value="F:NADP+ binding"/>
    <property type="evidence" value="ECO:0007669"/>
    <property type="project" value="UniProtKB-UniRule"/>
</dbReference>
<feature type="binding site" evidence="5">
    <location>
        <position position="205"/>
    </location>
    <ligand>
        <name>substrate</name>
    </ligand>
</feature>
<protein>
    <recommendedName>
        <fullName evidence="5">GDP-L-fucose synthase</fullName>
        <ecNumber evidence="5">1.1.1.271</ecNumber>
    </recommendedName>
    <alternativeName>
        <fullName evidence="5">GDP-4-keto-6-deoxy-D-mannose-3,5-epimerase-4-reductase</fullName>
    </alternativeName>
</protein>
<accession>A0A160T0L2</accession>
<dbReference type="EMBL" id="LN890655">
    <property type="protein sequence ID" value="CUS01965.2"/>
    <property type="molecule type" value="Genomic_DNA"/>
</dbReference>
<keyword evidence="2 5" id="KW-0521">NADP</keyword>
<dbReference type="Proteomes" id="UP000215027">
    <property type="component" value="Chromosome I"/>
</dbReference>
<proteinExistence type="inferred from homology"/>
<dbReference type="GO" id="GO:0016853">
    <property type="term" value="F:isomerase activity"/>
    <property type="evidence" value="ECO:0007669"/>
    <property type="project" value="UniProtKB-KW"/>
</dbReference>
<keyword evidence="4 5" id="KW-0413">Isomerase</keyword>
<dbReference type="CDD" id="cd05239">
    <property type="entry name" value="GDP_FS_SDR_e"/>
    <property type="match status" value="1"/>
</dbReference>
<dbReference type="GO" id="GO:0042351">
    <property type="term" value="P:'de novo' GDP-L-fucose biosynthetic process"/>
    <property type="evidence" value="ECO:0007669"/>
    <property type="project" value="UniProtKB-UniRule"/>
</dbReference>
<dbReference type="GO" id="GO:0050577">
    <property type="term" value="F:GDP-L-fucose synthase activity"/>
    <property type="evidence" value="ECO:0007669"/>
    <property type="project" value="UniProtKB-UniRule"/>
</dbReference>
<comment type="catalytic activity">
    <reaction evidence="5">
        <text>GDP-beta-L-fucose + NADP(+) = GDP-4-dehydro-alpha-D-rhamnose + NADPH + H(+)</text>
        <dbReference type="Rhea" id="RHEA:18885"/>
        <dbReference type="ChEBI" id="CHEBI:15378"/>
        <dbReference type="ChEBI" id="CHEBI:57273"/>
        <dbReference type="ChEBI" id="CHEBI:57783"/>
        <dbReference type="ChEBI" id="CHEBI:57964"/>
        <dbReference type="ChEBI" id="CHEBI:58349"/>
        <dbReference type="EC" id="1.1.1.271"/>
    </reaction>
</comment>
<feature type="site" description="Important for catalytic activity" evidence="5">
    <location>
        <position position="110"/>
    </location>
</feature>
<comment type="similarity">
    <text evidence="1 5">Belongs to the NAD(P)-dependent epimerase/dehydratase family. Fucose synthase subfamily.</text>
</comment>
<dbReference type="AlphaFoldDB" id="A0A160T0L2"/>
<sequence length="323" mass="36091">MIHWDQQRVVVTGGAGFLGSHVVDALRQRGAAEIIAPARQEYDLRYHEAILDLLNEARPTLIIHLAASVGGIGANRAHPAEFFYDNLMMGVQLLHESWRAGVAKFVAIGTVCAYPKYTPIPFREEELWNGYPEETNAPYGLAKKMLLVQSQAYRQQYGYNSIFLLPVNLYGPGDSFDLESSHVIPALIRKCLEAEQRGDESIVAWGDGSPTREFLYVADAAEGIVMAAERYDDSEPVNLGSGREISIRELLTTIAHHTGFSGQIVWDTTKPNGQPRRALNTDRAYERFGFRAGTDFDEGLRRTIEWYRQTLAEAQPADSLSSR</sequence>
<dbReference type="Pfam" id="PF01370">
    <property type="entry name" value="Epimerase"/>
    <property type="match status" value="1"/>
</dbReference>
<feature type="domain" description="NAD-dependent epimerase/dehydratase" evidence="6">
    <location>
        <begin position="9"/>
        <end position="240"/>
    </location>
</feature>
<dbReference type="Gene3D" id="3.40.50.720">
    <property type="entry name" value="NAD(P)-binding Rossmann-like Domain"/>
    <property type="match status" value="1"/>
</dbReference>
<keyword evidence="5" id="KW-0511">Multifunctional enzyme</keyword>
<dbReference type="Gene3D" id="3.90.25.10">
    <property type="entry name" value="UDP-galactose 4-epimerase, domain 1"/>
    <property type="match status" value="1"/>
</dbReference>
<evidence type="ECO:0000313" key="8">
    <source>
        <dbReference type="Proteomes" id="UP000215027"/>
    </source>
</evidence>
<dbReference type="InterPro" id="IPR036291">
    <property type="entry name" value="NAD(P)-bd_dom_sf"/>
</dbReference>
<dbReference type="SUPFAM" id="SSF51735">
    <property type="entry name" value="NAD(P)-binding Rossmann-fold domains"/>
    <property type="match status" value="1"/>
</dbReference>
<dbReference type="HAMAP" id="MF_00956">
    <property type="entry name" value="GDP_fucose_synth"/>
    <property type="match status" value="1"/>
</dbReference>
<dbReference type="KEGG" id="pbf:CFX0092_A0084"/>